<evidence type="ECO:0000313" key="2">
    <source>
        <dbReference type="EMBL" id="NIR75300.1"/>
    </source>
</evidence>
<dbReference type="InterPro" id="IPR030959">
    <property type="entry name" value="GWxTD_dom"/>
</dbReference>
<accession>A0AAE5CC70</accession>
<evidence type="ECO:0000313" key="3">
    <source>
        <dbReference type="Proteomes" id="UP000702544"/>
    </source>
</evidence>
<dbReference type="AlphaFoldDB" id="A0AAE5CC70"/>
<dbReference type="Pfam" id="PF20094">
    <property type="entry name" value="GWxTD_dom"/>
    <property type="match status" value="1"/>
</dbReference>
<feature type="domain" description="GWxTD" evidence="1">
    <location>
        <begin position="320"/>
        <end position="441"/>
    </location>
</feature>
<evidence type="ECO:0000259" key="1">
    <source>
        <dbReference type="Pfam" id="PF20094"/>
    </source>
</evidence>
<protein>
    <submittedName>
        <fullName evidence="2">GWxTD domain-containing protein</fullName>
    </submittedName>
</protein>
<sequence length="468" mass="49900">MTSTGSAPGGKGHPRGGLFCAIDACLLAAALASAACGPTGPRSGALPPGLAPDSARIPNPLAVYDELGLIAGDFAFPAVGRVAYLPGPADSTYAIFALSVSNSALRFRRADPGFLARYNVRIVVGDRVPPAARLETSERVRVASFRETARRDESVVFQGLLVLAPGEYPATFEVRDPASGNGLSVRRQLSVPGFGPGSVSAPLIVYRAEPRSAREEPPALIINPRATVHLDDPAPLVYREALAADTAVAVLELLTAGVVTLTSTDTLAGATPLHAAVDSIDPDYLAPGTVTLRARLPGTEAADSAVLVVGLAPDWIAADYEGVMGFLRYAGTPDQLDSLRAAPPRERARVLRTFWKQRDPKPETAANEFFAGYFRRIQDANNRFANPAGPGWLTDRGAVYVTLGPPDEVTRHLDTREGPGQSQVWLYEEDSLGFELRLVFFDPAGTGDFRLTSDSHRVFQEAVRQLYS</sequence>
<gene>
    <name evidence="2" type="ORF">GWO12_09350</name>
</gene>
<name>A0AAE5CC70_9BACT</name>
<dbReference type="Proteomes" id="UP000702544">
    <property type="component" value="Unassembled WGS sequence"/>
</dbReference>
<organism evidence="2 3">
    <name type="scientific">Candidatus Kutchimonas denitrificans</name>
    <dbReference type="NCBI Taxonomy" id="3056748"/>
    <lineage>
        <taxon>Bacteria</taxon>
        <taxon>Pseudomonadati</taxon>
        <taxon>Gemmatimonadota</taxon>
        <taxon>Gemmatimonadia</taxon>
        <taxon>Candidatus Palauibacterales</taxon>
        <taxon>Candidatus Palauibacteraceae</taxon>
        <taxon>Candidatus Kutchimonas</taxon>
    </lineage>
</organism>
<reference evidence="2 3" key="1">
    <citation type="submission" date="2020-01" db="EMBL/GenBank/DDBJ databases">
        <title>Genomes assembled from Gulf of Kutch pelagic sediment metagenomes.</title>
        <authorList>
            <person name="Chandrashekar M."/>
            <person name="Mahajan M.S."/>
            <person name="Dave K.J."/>
            <person name="Vatsa P."/>
            <person name="Nathani N.M."/>
        </authorList>
    </citation>
    <scope>NUCLEOTIDE SEQUENCE [LARGE SCALE GENOMIC DNA]</scope>
    <source>
        <strain evidence="2">KS3-K002</strain>
    </source>
</reference>
<dbReference type="NCBIfam" id="TIGR04514">
    <property type="entry name" value="GWxTD_dom"/>
    <property type="match status" value="1"/>
</dbReference>
<comment type="caution">
    <text evidence="2">The sequence shown here is derived from an EMBL/GenBank/DDBJ whole genome shotgun (WGS) entry which is preliminary data.</text>
</comment>
<dbReference type="EMBL" id="JAACAK010000070">
    <property type="protein sequence ID" value="NIR75300.1"/>
    <property type="molecule type" value="Genomic_DNA"/>
</dbReference>
<proteinExistence type="predicted"/>